<organism evidence="1 2">
    <name type="scientific">Pedobacter jeongneungensis</name>
    <dbReference type="NCBI Taxonomy" id="947309"/>
    <lineage>
        <taxon>Bacteria</taxon>
        <taxon>Pseudomonadati</taxon>
        <taxon>Bacteroidota</taxon>
        <taxon>Sphingobacteriia</taxon>
        <taxon>Sphingobacteriales</taxon>
        <taxon>Sphingobacteriaceae</taxon>
        <taxon>Pedobacter</taxon>
    </lineage>
</organism>
<dbReference type="RefSeq" id="WP_344853065.1">
    <property type="nucleotide sequence ID" value="NZ_BAABBY010000010.1"/>
</dbReference>
<sequence length="89" mass="9756">MAQASNDYVDDYGTASHAGDLAIKLNLPGIQSASYTADESVHQYPSTGYYSFKGNVTFYWDDSFDAINSQWFLAAAADVSPDQSFKIIL</sequence>
<proteinExistence type="predicted"/>
<reference evidence="2" key="1">
    <citation type="journal article" date="2019" name="Int. J. Syst. Evol. Microbiol.">
        <title>The Global Catalogue of Microorganisms (GCM) 10K type strain sequencing project: providing services to taxonomists for standard genome sequencing and annotation.</title>
        <authorList>
            <consortium name="The Broad Institute Genomics Platform"/>
            <consortium name="The Broad Institute Genome Sequencing Center for Infectious Disease"/>
            <person name="Wu L."/>
            <person name="Ma J."/>
        </authorList>
    </citation>
    <scope>NUCLEOTIDE SEQUENCE [LARGE SCALE GENOMIC DNA]</scope>
    <source>
        <strain evidence="2">JCM 17626</strain>
    </source>
</reference>
<evidence type="ECO:0000313" key="2">
    <source>
        <dbReference type="Proteomes" id="UP001501772"/>
    </source>
</evidence>
<comment type="caution">
    <text evidence="1">The sequence shown here is derived from an EMBL/GenBank/DDBJ whole genome shotgun (WGS) entry which is preliminary data.</text>
</comment>
<name>A0ABP8BMX5_9SPHI</name>
<keyword evidence="2" id="KW-1185">Reference proteome</keyword>
<accession>A0ABP8BMX5</accession>
<dbReference type="Proteomes" id="UP001501772">
    <property type="component" value="Unassembled WGS sequence"/>
</dbReference>
<evidence type="ECO:0000313" key="1">
    <source>
        <dbReference type="EMBL" id="GAA4210783.1"/>
    </source>
</evidence>
<dbReference type="EMBL" id="BAABBY010000010">
    <property type="protein sequence ID" value="GAA4210783.1"/>
    <property type="molecule type" value="Genomic_DNA"/>
</dbReference>
<gene>
    <name evidence="1" type="ORF">GCM10022289_38730</name>
</gene>
<protein>
    <submittedName>
        <fullName evidence="1">Uncharacterized protein</fullName>
    </submittedName>
</protein>